<dbReference type="CDD" id="cd01127">
    <property type="entry name" value="TrwB_TraG_TraD_VirD4"/>
    <property type="match status" value="1"/>
</dbReference>
<dbReference type="EMBL" id="CP011133">
    <property type="protein sequence ID" value="AKE62129.1"/>
    <property type="molecule type" value="Genomic_DNA"/>
</dbReference>
<evidence type="ECO:0000313" key="2">
    <source>
        <dbReference type="EMBL" id="AKE62129.1"/>
    </source>
</evidence>
<dbReference type="Pfam" id="PF19044">
    <property type="entry name" value="P-loop_TraG"/>
    <property type="match status" value="1"/>
</dbReference>
<feature type="domain" description="TraG P-loop" evidence="1">
    <location>
        <begin position="455"/>
        <end position="820"/>
    </location>
</feature>
<dbReference type="InterPro" id="IPR014117">
    <property type="entry name" value="TraC-F-type"/>
</dbReference>
<dbReference type="Gene3D" id="3.40.50.300">
    <property type="entry name" value="P-loop containing nucleotide triphosphate hydrolases"/>
    <property type="match status" value="1"/>
</dbReference>
<evidence type="ECO:0000259" key="1">
    <source>
        <dbReference type="Pfam" id="PF19044"/>
    </source>
</evidence>
<dbReference type="PANTHER" id="PTHR38467">
    <property type="match status" value="1"/>
</dbReference>
<dbReference type="NCBIfam" id="TIGR02746">
    <property type="entry name" value="TraC-F-type"/>
    <property type="match status" value="1"/>
</dbReference>
<dbReference type="InterPro" id="IPR043964">
    <property type="entry name" value="P-loop_TraG"/>
</dbReference>
<accession>A0A0F6U0D1</accession>
<dbReference type="Pfam" id="PF11130">
    <property type="entry name" value="TraC_F_IV"/>
    <property type="match status" value="1"/>
</dbReference>
<dbReference type="InterPro" id="IPR053155">
    <property type="entry name" value="F-pilin_assembly_TraC"/>
</dbReference>
<dbReference type="KEGG" id="cama:F384_26540"/>
<dbReference type="Gene3D" id="1.10.8.730">
    <property type="match status" value="1"/>
</dbReference>
<protein>
    <submittedName>
        <fullName evidence="2">Conjugal transfer protein TraC</fullName>
    </submittedName>
</protein>
<keyword evidence="2" id="KW-0614">Plasmid</keyword>
<name>A0A0F6U0D1_CITAM</name>
<evidence type="ECO:0000313" key="3">
    <source>
        <dbReference type="Proteomes" id="UP000034085"/>
    </source>
</evidence>
<dbReference type="HOGENOM" id="CLU_007815_1_0_6"/>
<gene>
    <name evidence="2" type="ORF">F384_26540</name>
</gene>
<dbReference type="RefSeq" id="WP_046498932.1">
    <property type="nucleotide sequence ID" value="NZ_CP011133.1"/>
</dbReference>
<reference evidence="2 3" key="1">
    <citation type="submission" date="2015-03" db="EMBL/GenBank/DDBJ databases">
        <title>Complete genome sequence of Citrobacter amalonaticus Y19.</title>
        <authorList>
            <person name="Park S."/>
        </authorList>
    </citation>
    <scope>NUCLEOTIDE SEQUENCE [LARGE SCALE GENOMIC DNA]</scope>
    <source>
        <strain evidence="2 3">Y19</strain>
        <plasmid evidence="3">Plasmid</plasmid>
    </source>
</reference>
<dbReference type="PANTHER" id="PTHR38467:SF1">
    <property type="entry name" value="CONJUGATIVE TRANSFER: ASSEMBLY"/>
    <property type="match status" value="1"/>
</dbReference>
<sequence>MSESLIFQRLKNLKRFSDLCPVRAYDESNHLFMCDNKYVGFGFVCRPLSGTTGKEMTNLQTLLSSNFPAKTIVQFDLVASPNIVQKINRMDVLRMDCRDTILRNAIYNRSKFLLKSTEAPMKRTGTRVRNCVLLITVKIPIKYNYEMREEELNHVNELRNVFETTLSITGLCPGALTRESYIDVLSSICNQGESASWRDRTPVQPQEDKYISEQLVDHDRMFFIKKDYCGFGDPTDSELRGEAPTPTTFVKTLSARKFPKRFFPGQAQYFLGDMMSGVTGIKSSCIISMSLIFFDQQSEKTKFTSKRNWVVQQTSGPLIKWVPSLINLREGFDLLSEKVDNNDPICKAKFTVSIFSNSKDGVLRAAQEAASYLNTYQFKMIPDTYYVAPIFLSALPMFNEASAEKSIGRYRTMALSEAMVLSPLYADWQGTDKPALMLTSRSGQIQSLDLFDSDTNYNACIAAESGSGKSFLTNYIITAYRSLGAKVWCIDVGDSYKNICETYQGDYLDFNPKTRPCLNFFELIEDYFGESEDDDSSGGEEDLIIGLLSVMAAPKEGLNSFEESRLKQHVADLVRVHKKETTVDMVADSLLHDEDKDIKRIGHQLYPFTSAGQYGKYFVGKNNIDFKNPFTVLELSRLESSEHLKQVVLLQLIYQIQQDMFMGDRSQMKLVIIDEAWALLSGNIGAFIEKGYRRFRKYNGAAITITQSINDIYKDSIGKSIADNSAFMLLLGQSESAVNEAEANKRLALDEAGYRFLKTVRSTKGVYSEIFVISKAGQGICRLVVDPFSLLLYSTDPKDVAAIKDRKSRGFNTEEAINEILVERGLAA</sequence>
<dbReference type="SUPFAM" id="SSF52540">
    <property type="entry name" value="P-loop containing nucleoside triphosphate hydrolases"/>
    <property type="match status" value="1"/>
</dbReference>
<proteinExistence type="predicted"/>
<dbReference type="PATRIC" id="fig|1261127.3.peg.5505"/>
<geneLocation type="plasmid" evidence="2">
    <name>unnamed</name>
</geneLocation>
<dbReference type="AlphaFoldDB" id="A0A0F6U0D1"/>
<dbReference type="OrthoDB" id="9816422at2"/>
<organism evidence="2 3">
    <name type="scientific">Citrobacter amalonaticus Y19</name>
    <dbReference type="NCBI Taxonomy" id="1261127"/>
    <lineage>
        <taxon>Bacteria</taxon>
        <taxon>Pseudomonadati</taxon>
        <taxon>Pseudomonadota</taxon>
        <taxon>Gammaproteobacteria</taxon>
        <taxon>Enterobacterales</taxon>
        <taxon>Enterobacteriaceae</taxon>
        <taxon>Citrobacter</taxon>
    </lineage>
</organism>
<dbReference type="InterPro" id="IPR025955">
    <property type="entry name" value="TraC/Conjuga_ATPase"/>
</dbReference>
<dbReference type="InterPro" id="IPR027417">
    <property type="entry name" value="P-loop_NTPase"/>
</dbReference>
<dbReference type="Proteomes" id="UP000034085">
    <property type="component" value="Plasmid"/>
</dbReference>